<name>A0A2J8N5B9_PANTR</name>
<gene>
    <name evidence="2" type="ORF">CK820_G0014850</name>
</gene>
<protein>
    <submittedName>
        <fullName evidence="2">CDK15 isoform 2</fullName>
    </submittedName>
</protein>
<accession>A0A2J8N5B9</accession>
<comment type="caution">
    <text evidence="2">The sequence shown here is derived from an EMBL/GenBank/DDBJ whole genome shotgun (WGS) entry which is preliminary data.</text>
</comment>
<proteinExistence type="predicted"/>
<dbReference type="EMBL" id="NBAG03000236">
    <property type="protein sequence ID" value="PNI66956.1"/>
    <property type="molecule type" value="Genomic_DNA"/>
</dbReference>
<dbReference type="Proteomes" id="UP000236370">
    <property type="component" value="Unassembled WGS sequence"/>
</dbReference>
<evidence type="ECO:0000256" key="1">
    <source>
        <dbReference type="SAM" id="MobiDB-lite"/>
    </source>
</evidence>
<evidence type="ECO:0000313" key="3">
    <source>
        <dbReference type="Proteomes" id="UP000236370"/>
    </source>
</evidence>
<feature type="region of interest" description="Disordered" evidence="1">
    <location>
        <begin position="1"/>
        <end position="35"/>
    </location>
</feature>
<evidence type="ECO:0000313" key="2">
    <source>
        <dbReference type="EMBL" id="PNI66956.1"/>
    </source>
</evidence>
<reference evidence="2 3" key="1">
    <citation type="submission" date="2017-12" db="EMBL/GenBank/DDBJ databases">
        <title>High-resolution comparative analysis of great ape genomes.</title>
        <authorList>
            <person name="Pollen A."/>
            <person name="Hastie A."/>
            <person name="Hormozdiari F."/>
            <person name="Dougherty M."/>
            <person name="Liu R."/>
            <person name="Chaisson M."/>
            <person name="Hoppe E."/>
            <person name="Hill C."/>
            <person name="Pang A."/>
            <person name="Hillier L."/>
            <person name="Baker C."/>
            <person name="Armstrong J."/>
            <person name="Shendure J."/>
            <person name="Paten B."/>
            <person name="Wilson R."/>
            <person name="Chao H."/>
            <person name="Schneider V."/>
            <person name="Ventura M."/>
            <person name="Kronenberg Z."/>
            <person name="Murali S."/>
            <person name="Gordon D."/>
            <person name="Cantsilieris S."/>
            <person name="Munson K."/>
            <person name="Nelson B."/>
            <person name="Raja A."/>
            <person name="Underwood J."/>
            <person name="Diekhans M."/>
            <person name="Fiddes I."/>
            <person name="Haussler D."/>
            <person name="Eichler E."/>
        </authorList>
    </citation>
    <scope>NUCLEOTIDE SEQUENCE [LARGE SCALE GENOMIC DNA]</scope>
    <source>
        <strain evidence="2">Yerkes chimp pedigree #C0471</strain>
    </source>
</reference>
<sequence>MTSFHPRGLQAVRAQKFKSKRPRSNSDSFQEEDLRQGFQWSRGRASLLGQPHLT</sequence>
<organism evidence="2 3">
    <name type="scientific">Pan troglodytes</name>
    <name type="common">Chimpanzee</name>
    <dbReference type="NCBI Taxonomy" id="9598"/>
    <lineage>
        <taxon>Eukaryota</taxon>
        <taxon>Metazoa</taxon>
        <taxon>Chordata</taxon>
        <taxon>Craniata</taxon>
        <taxon>Vertebrata</taxon>
        <taxon>Euteleostomi</taxon>
        <taxon>Mammalia</taxon>
        <taxon>Eutheria</taxon>
        <taxon>Euarchontoglires</taxon>
        <taxon>Primates</taxon>
        <taxon>Haplorrhini</taxon>
        <taxon>Catarrhini</taxon>
        <taxon>Hominidae</taxon>
        <taxon>Pan</taxon>
    </lineage>
</organism>
<dbReference type="AlphaFoldDB" id="A0A2J8N5B9"/>